<dbReference type="PANTHER" id="PTHR33303">
    <property type="entry name" value="CYTOPLASMIC PROTEIN-RELATED"/>
    <property type="match status" value="1"/>
</dbReference>
<feature type="non-terminal residue" evidence="2">
    <location>
        <position position="1"/>
    </location>
</feature>
<dbReference type="PANTHER" id="PTHR33303:SF2">
    <property type="entry name" value="COA-BINDING DOMAIN-CONTAINING PROTEIN"/>
    <property type="match status" value="1"/>
</dbReference>
<dbReference type="SMART" id="SM00881">
    <property type="entry name" value="CoA_binding"/>
    <property type="match status" value="1"/>
</dbReference>
<dbReference type="InterPro" id="IPR036291">
    <property type="entry name" value="NAD(P)-bd_dom_sf"/>
</dbReference>
<dbReference type="Proteomes" id="UP000193560">
    <property type="component" value="Unassembled WGS sequence"/>
</dbReference>
<evidence type="ECO:0000259" key="1">
    <source>
        <dbReference type="SMART" id="SM00881"/>
    </source>
</evidence>
<evidence type="ECO:0000313" key="3">
    <source>
        <dbReference type="Proteomes" id="UP000193560"/>
    </source>
</evidence>
<sequence>IYQSPKFAVVGASTSRAKYGNKVLRWYQAHKLNVVPLHPKEPEIEGIATLTSLDQLVDPQLTSVSVITPPSITLQVLKDCQRLGISKIWLQPGAENKQVLDTAQELDLKIIAGGPCILVDGPSLLLRRNTKL</sequence>
<keyword evidence="3" id="KW-1185">Reference proteome</keyword>
<dbReference type="Pfam" id="PF13380">
    <property type="entry name" value="CoA_binding_2"/>
    <property type="match status" value="1"/>
</dbReference>
<feature type="domain" description="CoA-binding" evidence="1">
    <location>
        <begin position="1"/>
        <end position="94"/>
    </location>
</feature>
<proteinExistence type="predicted"/>
<accession>A0A1X2IE87</accession>
<dbReference type="InterPro" id="IPR003781">
    <property type="entry name" value="CoA-bd"/>
</dbReference>
<protein>
    <submittedName>
        <fullName evidence="2">NAD(P)-binding protein</fullName>
    </submittedName>
</protein>
<organism evidence="2 3">
    <name type="scientific">Absidia repens</name>
    <dbReference type="NCBI Taxonomy" id="90262"/>
    <lineage>
        <taxon>Eukaryota</taxon>
        <taxon>Fungi</taxon>
        <taxon>Fungi incertae sedis</taxon>
        <taxon>Mucoromycota</taxon>
        <taxon>Mucoromycotina</taxon>
        <taxon>Mucoromycetes</taxon>
        <taxon>Mucorales</taxon>
        <taxon>Cunninghamellaceae</taxon>
        <taxon>Absidia</taxon>
    </lineage>
</organism>
<reference evidence="2 3" key="1">
    <citation type="submission" date="2016-07" db="EMBL/GenBank/DDBJ databases">
        <title>Pervasive Adenine N6-methylation of Active Genes in Fungi.</title>
        <authorList>
            <consortium name="DOE Joint Genome Institute"/>
            <person name="Mondo S.J."/>
            <person name="Dannebaum R.O."/>
            <person name="Kuo R.C."/>
            <person name="Labutti K."/>
            <person name="Haridas S."/>
            <person name="Kuo A."/>
            <person name="Salamov A."/>
            <person name="Ahrendt S.R."/>
            <person name="Lipzen A."/>
            <person name="Sullivan W."/>
            <person name="Andreopoulos W.B."/>
            <person name="Clum A."/>
            <person name="Lindquist E."/>
            <person name="Daum C."/>
            <person name="Ramamoorthy G.K."/>
            <person name="Gryganskyi A."/>
            <person name="Culley D."/>
            <person name="Magnuson J.K."/>
            <person name="James T.Y."/>
            <person name="O'Malley M.A."/>
            <person name="Stajich J.E."/>
            <person name="Spatafora J.W."/>
            <person name="Visel A."/>
            <person name="Grigoriev I.V."/>
        </authorList>
    </citation>
    <scope>NUCLEOTIDE SEQUENCE [LARGE SCALE GENOMIC DNA]</scope>
    <source>
        <strain evidence="2 3">NRRL 1336</strain>
    </source>
</reference>
<dbReference type="Gene3D" id="3.40.50.720">
    <property type="entry name" value="NAD(P)-binding Rossmann-like Domain"/>
    <property type="match status" value="1"/>
</dbReference>
<dbReference type="AlphaFoldDB" id="A0A1X2IE87"/>
<gene>
    <name evidence="2" type="ORF">BCR42DRAFT_417698</name>
</gene>
<comment type="caution">
    <text evidence="2">The sequence shown here is derived from an EMBL/GenBank/DDBJ whole genome shotgun (WGS) entry which is preliminary data.</text>
</comment>
<dbReference type="OrthoDB" id="5138418at2759"/>
<dbReference type="SUPFAM" id="SSF51735">
    <property type="entry name" value="NAD(P)-binding Rossmann-fold domains"/>
    <property type="match status" value="1"/>
</dbReference>
<dbReference type="EMBL" id="MCGE01000014">
    <property type="protein sequence ID" value="ORZ14799.1"/>
    <property type="molecule type" value="Genomic_DNA"/>
</dbReference>
<name>A0A1X2IE87_9FUNG</name>
<dbReference type="STRING" id="90262.A0A1X2IE87"/>
<evidence type="ECO:0000313" key="2">
    <source>
        <dbReference type="EMBL" id="ORZ14799.1"/>
    </source>
</evidence>